<sequence>MSIPQTTKQWVIKRPEGISGLEMQEVPIPKLGQTDVLIKVHAVSLNYHDIGVVDGHWPNIPKDLVAASDGAGVVVAVGSNVNGLQPGDKVTTVMNGAFKSGQIKLEFVDLLIGTQLHGVLSEYAVVPEGYLMPLPRNLSFIEGSTLPVAGLTAWNALHGAPGRPLLPGQWILTQGSGGVSTFVILFAKIAGAKVIATTSSPAKAEKLKKMGADYVINYKEVEEWGQQARDLTPGKEGVDLVVEIGGGVTLAQSIIAVKADGLISVVGIRGGPAEKEPALVDMFFRFCTLRIAYVGPRSQFEDMNRAIEANNIKPIVDERIFSLKEAREAYQYMEEMKQVGKICIKVSEEA</sequence>
<accession>A0ACC1SJ12</accession>
<name>A0ACC1SJ12_9HYPO</name>
<dbReference type="EMBL" id="JANRMS010000385">
    <property type="protein sequence ID" value="KAJ3540847.1"/>
    <property type="molecule type" value="Genomic_DNA"/>
</dbReference>
<reference evidence="1" key="1">
    <citation type="submission" date="2022-08" db="EMBL/GenBank/DDBJ databases">
        <title>Genome Sequence of Fusarium decemcellulare.</title>
        <authorList>
            <person name="Buettner E."/>
        </authorList>
    </citation>
    <scope>NUCLEOTIDE SEQUENCE</scope>
    <source>
        <strain evidence="1">Babe19</strain>
    </source>
</reference>
<evidence type="ECO:0000313" key="2">
    <source>
        <dbReference type="Proteomes" id="UP001148629"/>
    </source>
</evidence>
<protein>
    <submittedName>
        <fullName evidence="1">Uncharacterized protein</fullName>
    </submittedName>
</protein>
<dbReference type="Proteomes" id="UP001148629">
    <property type="component" value="Unassembled WGS sequence"/>
</dbReference>
<evidence type="ECO:0000313" key="1">
    <source>
        <dbReference type="EMBL" id="KAJ3540847.1"/>
    </source>
</evidence>
<comment type="caution">
    <text evidence="1">The sequence shown here is derived from an EMBL/GenBank/DDBJ whole genome shotgun (WGS) entry which is preliminary data.</text>
</comment>
<proteinExistence type="predicted"/>
<gene>
    <name evidence="1" type="ORF">NM208_g4875</name>
</gene>
<keyword evidence="2" id="KW-1185">Reference proteome</keyword>
<organism evidence="1 2">
    <name type="scientific">Fusarium decemcellulare</name>
    <dbReference type="NCBI Taxonomy" id="57161"/>
    <lineage>
        <taxon>Eukaryota</taxon>
        <taxon>Fungi</taxon>
        <taxon>Dikarya</taxon>
        <taxon>Ascomycota</taxon>
        <taxon>Pezizomycotina</taxon>
        <taxon>Sordariomycetes</taxon>
        <taxon>Hypocreomycetidae</taxon>
        <taxon>Hypocreales</taxon>
        <taxon>Nectriaceae</taxon>
        <taxon>Fusarium</taxon>
        <taxon>Fusarium decemcellulare species complex</taxon>
    </lineage>
</organism>